<evidence type="ECO:0000313" key="1">
    <source>
        <dbReference type="EMBL" id="NGN63872.1"/>
    </source>
</evidence>
<dbReference type="EMBL" id="JAAKZV010000022">
    <property type="protein sequence ID" value="NGN63872.1"/>
    <property type="molecule type" value="Genomic_DNA"/>
</dbReference>
<organism evidence="1 2">
    <name type="scientific">Streptomyces coryli</name>
    <dbReference type="NCBI Taxonomy" id="1128680"/>
    <lineage>
        <taxon>Bacteria</taxon>
        <taxon>Bacillati</taxon>
        <taxon>Actinomycetota</taxon>
        <taxon>Actinomycetes</taxon>
        <taxon>Kitasatosporales</taxon>
        <taxon>Streptomycetaceae</taxon>
        <taxon>Streptomyces</taxon>
    </lineage>
</organism>
<evidence type="ECO:0000313" key="2">
    <source>
        <dbReference type="Proteomes" id="UP000481583"/>
    </source>
</evidence>
<reference evidence="1 2" key="1">
    <citation type="submission" date="2020-02" db="EMBL/GenBank/DDBJ databases">
        <title>Whole-genome analyses of novel actinobacteria.</title>
        <authorList>
            <person name="Sahin N."/>
        </authorList>
    </citation>
    <scope>NUCLEOTIDE SEQUENCE [LARGE SCALE GENOMIC DNA]</scope>
    <source>
        <strain evidence="1 2">A7024</strain>
    </source>
</reference>
<keyword evidence="2" id="KW-1185">Reference proteome</keyword>
<name>A0A6G4TVS2_9ACTN</name>
<dbReference type="RefSeq" id="WP_165234064.1">
    <property type="nucleotide sequence ID" value="NZ_JAAKZV010000022.1"/>
</dbReference>
<sequence>MNTCLAGLAACSTRDAAELAHGVDFELFTGPVGETRQDKRARLAAARGVLADLREQGREDEWSARAARFAAALMRGRRPETAGEVS</sequence>
<dbReference type="AlphaFoldDB" id="A0A6G4TVS2"/>
<protein>
    <submittedName>
        <fullName evidence="1">Uncharacterized protein</fullName>
    </submittedName>
</protein>
<gene>
    <name evidence="1" type="ORF">G5C51_08120</name>
</gene>
<comment type="caution">
    <text evidence="1">The sequence shown here is derived from an EMBL/GenBank/DDBJ whole genome shotgun (WGS) entry which is preliminary data.</text>
</comment>
<accession>A0A6G4TVS2</accession>
<dbReference type="Proteomes" id="UP000481583">
    <property type="component" value="Unassembled WGS sequence"/>
</dbReference>
<proteinExistence type="predicted"/>